<accession>A0A6I5ZW38</accession>
<dbReference type="CDD" id="cd01017">
    <property type="entry name" value="AdcA"/>
    <property type="match status" value="1"/>
</dbReference>
<reference evidence="4 5" key="1">
    <citation type="submission" date="2019-11" db="EMBL/GenBank/DDBJ databases">
        <title>Genome sequence of Moorella glycerini DSM11254.</title>
        <authorList>
            <person name="Poehlein A."/>
            <person name="Boeer T."/>
            <person name="Daniel R."/>
        </authorList>
    </citation>
    <scope>NUCLEOTIDE SEQUENCE [LARGE SCALE GENOMIC DNA]</scope>
    <source>
        <strain evidence="4 5">DSM 11254</strain>
    </source>
</reference>
<dbReference type="PRINTS" id="PR00691">
    <property type="entry name" value="ADHESINB"/>
</dbReference>
<evidence type="ECO:0000256" key="2">
    <source>
        <dbReference type="ARBA" id="ARBA00022729"/>
    </source>
</evidence>
<dbReference type="InterPro" id="IPR006128">
    <property type="entry name" value="Lipoprotein_PsaA-like"/>
</dbReference>
<dbReference type="AlphaFoldDB" id="A0A6I5ZW38"/>
<dbReference type="SUPFAM" id="SSF53807">
    <property type="entry name" value="Helical backbone' metal receptor"/>
    <property type="match status" value="1"/>
</dbReference>
<comment type="similarity">
    <text evidence="3">Belongs to the bacterial solute-binding protein 9 family.</text>
</comment>
<evidence type="ECO:0000313" key="5">
    <source>
        <dbReference type="Proteomes" id="UP000425916"/>
    </source>
</evidence>
<dbReference type="PANTHER" id="PTHR42953">
    <property type="entry name" value="HIGH-AFFINITY ZINC UPTAKE SYSTEM PROTEIN ZNUA-RELATED"/>
    <property type="match status" value="1"/>
</dbReference>
<dbReference type="PRINTS" id="PR00690">
    <property type="entry name" value="ADHESNFAMILY"/>
</dbReference>
<dbReference type="Pfam" id="PF01297">
    <property type="entry name" value="ZnuA"/>
    <property type="match status" value="1"/>
</dbReference>
<dbReference type="GO" id="GO:0030001">
    <property type="term" value="P:metal ion transport"/>
    <property type="evidence" value="ECO:0007669"/>
    <property type="project" value="InterPro"/>
</dbReference>
<sequence>MNVWRRLSSVALVLLIFSLIFFAGGCRASKSPLQPESAAGPLKIYTTFYPLYDFTQKIVGDRAVVENLQPVGVEPHGYEPSPQQIASIYTGKLFIFLGEPMDPWAKKIEGQLNAKGVMTLEAGKGLIENNDPHIWLDPVLAGEISRRIYEAVVKVDGDNKGYYEKNLQELEQKFTMLDKQYREALAGVTRKDFVTSHAAFGYLAKRYGLEQIPISGLSPQQEPSAQQMAELITLCRSKGVKYIFFETLASPKLAETLARETGAGTLVLNPIGGLTPEEIKAGEDYFSIMAKNLASLKQALE</sequence>
<dbReference type="EMBL" id="CP046244">
    <property type="protein sequence ID" value="QGP93905.1"/>
    <property type="molecule type" value="Genomic_DNA"/>
</dbReference>
<organism evidence="4 5">
    <name type="scientific">Neomoorella glycerini</name>
    <dbReference type="NCBI Taxonomy" id="55779"/>
    <lineage>
        <taxon>Bacteria</taxon>
        <taxon>Bacillati</taxon>
        <taxon>Bacillota</taxon>
        <taxon>Clostridia</taxon>
        <taxon>Neomoorellales</taxon>
        <taxon>Neomoorellaceae</taxon>
        <taxon>Neomoorella</taxon>
    </lineage>
</organism>
<evidence type="ECO:0000256" key="3">
    <source>
        <dbReference type="RuleBase" id="RU003512"/>
    </source>
</evidence>
<proteinExistence type="inferred from homology"/>
<protein>
    <submittedName>
        <fullName evidence="4">High-affinity zinc uptake system binding-protein ZnuA</fullName>
    </submittedName>
</protein>
<dbReference type="PROSITE" id="PS51257">
    <property type="entry name" value="PROKAR_LIPOPROTEIN"/>
    <property type="match status" value="1"/>
</dbReference>
<dbReference type="Gene3D" id="3.40.50.1980">
    <property type="entry name" value="Nitrogenase molybdenum iron protein domain"/>
    <property type="match status" value="2"/>
</dbReference>
<dbReference type="OrthoDB" id="9810636at2"/>
<keyword evidence="2" id="KW-0732">Signal</keyword>
<name>A0A6I5ZW38_9FIRM</name>
<dbReference type="PANTHER" id="PTHR42953:SF8">
    <property type="entry name" value="ZINT DOMAIN-CONTAINING PROTEIN"/>
    <property type="match status" value="1"/>
</dbReference>
<dbReference type="RefSeq" id="WP_156275749.1">
    <property type="nucleotide sequence ID" value="NZ_CP046244.1"/>
</dbReference>
<keyword evidence="5" id="KW-1185">Reference proteome</keyword>
<gene>
    <name evidence="4" type="primary">znuA</name>
    <name evidence="4" type="ORF">MGLY_33290</name>
</gene>
<dbReference type="InterPro" id="IPR006129">
    <property type="entry name" value="AdhesinB"/>
</dbReference>
<dbReference type="GO" id="GO:0007155">
    <property type="term" value="P:cell adhesion"/>
    <property type="evidence" value="ECO:0007669"/>
    <property type="project" value="InterPro"/>
</dbReference>
<dbReference type="InterPro" id="IPR006127">
    <property type="entry name" value="ZnuA-like"/>
</dbReference>
<dbReference type="GO" id="GO:0046872">
    <property type="term" value="F:metal ion binding"/>
    <property type="evidence" value="ECO:0007669"/>
    <property type="project" value="InterPro"/>
</dbReference>
<evidence type="ECO:0000256" key="1">
    <source>
        <dbReference type="ARBA" id="ARBA00022448"/>
    </source>
</evidence>
<keyword evidence="1 3" id="KW-0813">Transport</keyword>
<evidence type="ECO:0000313" key="4">
    <source>
        <dbReference type="EMBL" id="QGP93905.1"/>
    </source>
</evidence>
<dbReference type="InterPro" id="IPR050492">
    <property type="entry name" value="Bact_metal-bind_prot9"/>
</dbReference>
<dbReference type="Proteomes" id="UP000425916">
    <property type="component" value="Chromosome"/>
</dbReference>